<keyword evidence="3" id="KW-1185">Reference proteome</keyword>
<accession>A0A1G7NNY8</accession>
<dbReference type="CDD" id="cd06433">
    <property type="entry name" value="GT_2_WfgS_like"/>
    <property type="match status" value="1"/>
</dbReference>
<dbReference type="Gene3D" id="3.90.550.10">
    <property type="entry name" value="Spore Coat Polysaccharide Biosynthesis Protein SpsA, Chain A"/>
    <property type="match status" value="1"/>
</dbReference>
<gene>
    <name evidence="2" type="ORF">SAMN05192586_1129</name>
</gene>
<dbReference type="EMBL" id="FNBX01000012">
    <property type="protein sequence ID" value="SDF75009.1"/>
    <property type="molecule type" value="Genomic_DNA"/>
</dbReference>
<dbReference type="InterPro" id="IPR001173">
    <property type="entry name" value="Glyco_trans_2-like"/>
</dbReference>
<feature type="domain" description="Glycosyltransferase 2-like" evidence="1">
    <location>
        <begin position="4"/>
        <end position="90"/>
    </location>
</feature>
<organism evidence="2 3">
    <name type="scientific">Desulfovibrio legallii</name>
    <dbReference type="NCBI Taxonomy" id="571438"/>
    <lineage>
        <taxon>Bacteria</taxon>
        <taxon>Pseudomonadati</taxon>
        <taxon>Thermodesulfobacteriota</taxon>
        <taxon>Desulfovibrionia</taxon>
        <taxon>Desulfovibrionales</taxon>
        <taxon>Desulfovibrionaceae</taxon>
        <taxon>Desulfovibrio</taxon>
    </lineage>
</organism>
<evidence type="ECO:0000313" key="3">
    <source>
        <dbReference type="Proteomes" id="UP000199355"/>
    </source>
</evidence>
<name>A0A1G7NNY8_9BACT</name>
<reference evidence="3" key="1">
    <citation type="submission" date="2016-10" db="EMBL/GenBank/DDBJ databases">
        <authorList>
            <person name="Varghese N."/>
            <person name="Submissions S."/>
        </authorList>
    </citation>
    <scope>NUCLEOTIDE SEQUENCE [LARGE SCALE GENOMIC DNA]</scope>
    <source>
        <strain evidence="3">KHC7</strain>
    </source>
</reference>
<keyword evidence="2" id="KW-0808">Transferase</keyword>
<evidence type="ECO:0000259" key="1">
    <source>
        <dbReference type="Pfam" id="PF00535"/>
    </source>
</evidence>
<proteinExistence type="predicted"/>
<dbReference type="Pfam" id="PF00535">
    <property type="entry name" value="Glycos_transf_2"/>
    <property type="match status" value="1"/>
</dbReference>
<dbReference type="SUPFAM" id="SSF53448">
    <property type="entry name" value="Nucleotide-diphospho-sugar transferases"/>
    <property type="match status" value="1"/>
</dbReference>
<dbReference type="OrthoDB" id="9767517at2"/>
<evidence type="ECO:0000313" key="2">
    <source>
        <dbReference type="EMBL" id="SDF75009.1"/>
    </source>
</evidence>
<dbReference type="InterPro" id="IPR029044">
    <property type="entry name" value="Nucleotide-diphossugar_trans"/>
</dbReference>
<dbReference type="AlphaFoldDB" id="A0A1G7NNY8"/>
<dbReference type="PANTHER" id="PTHR22916">
    <property type="entry name" value="GLYCOSYLTRANSFERASE"/>
    <property type="match status" value="1"/>
</dbReference>
<dbReference type="RefSeq" id="WP_092154171.1">
    <property type="nucleotide sequence ID" value="NZ_FNBX01000012.1"/>
</dbReference>
<protein>
    <submittedName>
        <fullName evidence="2">Glycosyl transferase family 2</fullName>
    </submittedName>
</protein>
<sequence length="247" mass="27801">MKYSIITSVYNCAKHISKLMASIFNQSYPNIEWVVQDGGSTDGTLNILRPYADRIKLISEPDSGIYDAWNKALDRATGDWAIFLGADDFLVSRHSIAQCHRYLRTAPAHISMSYGALLTGKNGKVGHMINRSMQEVYNLFLSRMGLPFPATFIRMSVLQKERFDVSYKIAGDFDFAAKILTSDNIIKLPIIVSYMELGGVSDDPKSCVLFEERLRVLFSRVAPKAREIMEASLNYALDEDNPLEDIP</sequence>
<dbReference type="Proteomes" id="UP000199355">
    <property type="component" value="Unassembled WGS sequence"/>
</dbReference>
<dbReference type="GO" id="GO:0016758">
    <property type="term" value="F:hexosyltransferase activity"/>
    <property type="evidence" value="ECO:0007669"/>
    <property type="project" value="UniProtKB-ARBA"/>
</dbReference>
<dbReference type="STRING" id="571438.SAMN05192586_1129"/>
<dbReference type="PANTHER" id="PTHR22916:SF67">
    <property type="entry name" value="COLANIC ACID BIOSYNTHESIS GLYCOSYL TRANSFERASE WCAE-RELATED"/>
    <property type="match status" value="1"/>
</dbReference>